<evidence type="ECO:0000256" key="1">
    <source>
        <dbReference type="ARBA" id="ARBA00022723"/>
    </source>
</evidence>
<dbReference type="OrthoDB" id="9784466at2"/>
<evidence type="ECO:0000313" key="5">
    <source>
        <dbReference type="Proteomes" id="UP000070529"/>
    </source>
</evidence>
<dbReference type="Pfam" id="PF12710">
    <property type="entry name" value="HAD"/>
    <property type="match status" value="1"/>
</dbReference>
<dbReference type="GO" id="GO:0046872">
    <property type="term" value="F:metal ion binding"/>
    <property type="evidence" value="ECO:0007669"/>
    <property type="project" value="UniProtKB-KW"/>
</dbReference>
<dbReference type="Gene3D" id="1.20.1440.100">
    <property type="entry name" value="SG protein - dephosphorylation function"/>
    <property type="match status" value="1"/>
</dbReference>
<dbReference type="CDD" id="cd02612">
    <property type="entry name" value="HAD_PGPPase"/>
    <property type="match status" value="1"/>
</dbReference>
<comment type="caution">
    <text evidence="4">The sequence shown here is derived from an EMBL/GenBank/DDBJ whole genome shotgun (WGS) entry which is preliminary data.</text>
</comment>
<dbReference type="InterPro" id="IPR050582">
    <property type="entry name" value="HAD-like_SerB"/>
</dbReference>
<dbReference type="NCBIfam" id="TIGR01490">
    <property type="entry name" value="HAD-SF-IB-hyp1"/>
    <property type="match status" value="1"/>
</dbReference>
<evidence type="ECO:0000256" key="2">
    <source>
        <dbReference type="ARBA" id="ARBA00022801"/>
    </source>
</evidence>
<sequence length="227" mass="25589">MAPHLAVFDLDETLVSADSMALWHQYLLDRHYTKDADFMEKDEAFMRDYSAGTLNLADYLAFSLSPLTSLTTEEVDALATQFAEDIMPEYVYDEARATLAELKESGATIIIVSASLAFLVKPIARMLGVDAAMGIELKTKNGKYMPEPDGEPTFREGKVFKLTEWIYALGHDFEHVSFHTDSINDLPMCFFADSVKVVNPCKRLLAKAREYQWPVLRWGTVEGELVD</sequence>
<proteinExistence type="predicted"/>
<reference evidence="4 5" key="1">
    <citation type="submission" date="2015-11" db="EMBL/GenBank/DDBJ databases">
        <title>Genomic Taxonomy of the Vibrionaceae.</title>
        <authorList>
            <person name="Gomez-Gil B."/>
            <person name="Enciso-Ibarra J."/>
        </authorList>
    </citation>
    <scope>NUCLEOTIDE SEQUENCE [LARGE SCALE GENOMIC DNA]</scope>
    <source>
        <strain evidence="4 5">CAIM 912</strain>
    </source>
</reference>
<keyword evidence="3" id="KW-0460">Magnesium</keyword>
<keyword evidence="2" id="KW-0378">Hydrolase</keyword>
<dbReference type="SUPFAM" id="SSF56784">
    <property type="entry name" value="HAD-like"/>
    <property type="match status" value="1"/>
</dbReference>
<evidence type="ECO:0000256" key="3">
    <source>
        <dbReference type="ARBA" id="ARBA00022842"/>
    </source>
</evidence>
<dbReference type="STRING" id="294935.ATN88_22145"/>
<dbReference type="PANTHER" id="PTHR43344">
    <property type="entry name" value="PHOSPHOSERINE PHOSPHATASE"/>
    <property type="match status" value="1"/>
</dbReference>
<dbReference type="RefSeq" id="WP_067419349.1">
    <property type="nucleotide sequence ID" value="NZ_LNTY01000051.1"/>
</dbReference>
<dbReference type="Proteomes" id="UP000070529">
    <property type="component" value="Unassembled WGS sequence"/>
</dbReference>
<dbReference type="InterPro" id="IPR006385">
    <property type="entry name" value="HAD_hydro_SerB1"/>
</dbReference>
<evidence type="ECO:0000313" key="4">
    <source>
        <dbReference type="EMBL" id="KXF80454.1"/>
    </source>
</evidence>
<dbReference type="AlphaFoldDB" id="A0A135I4W4"/>
<keyword evidence="1" id="KW-0479">Metal-binding</keyword>
<organism evidence="4 5">
    <name type="scientific">Enterovibrio coralii</name>
    <dbReference type="NCBI Taxonomy" id="294935"/>
    <lineage>
        <taxon>Bacteria</taxon>
        <taxon>Pseudomonadati</taxon>
        <taxon>Pseudomonadota</taxon>
        <taxon>Gammaproteobacteria</taxon>
        <taxon>Vibrionales</taxon>
        <taxon>Vibrionaceae</taxon>
        <taxon>Enterovibrio</taxon>
    </lineage>
</organism>
<gene>
    <name evidence="4" type="ORF">ATN88_22145</name>
</gene>
<dbReference type="NCBIfam" id="TIGR01488">
    <property type="entry name" value="HAD-SF-IB"/>
    <property type="match status" value="1"/>
</dbReference>
<dbReference type="EMBL" id="LNTY01000051">
    <property type="protein sequence ID" value="KXF80454.1"/>
    <property type="molecule type" value="Genomic_DNA"/>
</dbReference>
<dbReference type="InterPro" id="IPR036412">
    <property type="entry name" value="HAD-like_sf"/>
</dbReference>
<dbReference type="InterPro" id="IPR023214">
    <property type="entry name" value="HAD_sf"/>
</dbReference>
<protein>
    <submittedName>
        <fullName evidence="4">Phosphoserine phosphatase</fullName>
    </submittedName>
</protein>
<accession>A0A135I4W4</accession>
<dbReference type="Gene3D" id="3.40.50.1000">
    <property type="entry name" value="HAD superfamily/HAD-like"/>
    <property type="match status" value="1"/>
</dbReference>
<keyword evidence="5" id="KW-1185">Reference proteome</keyword>
<dbReference type="PANTHER" id="PTHR43344:SF13">
    <property type="entry name" value="PHOSPHATASE RV3661-RELATED"/>
    <property type="match status" value="1"/>
</dbReference>
<dbReference type="GO" id="GO:0016787">
    <property type="term" value="F:hydrolase activity"/>
    <property type="evidence" value="ECO:0007669"/>
    <property type="project" value="UniProtKB-KW"/>
</dbReference>
<name>A0A135I4W4_9GAMM</name>